<dbReference type="SUPFAM" id="SSF51735">
    <property type="entry name" value="NAD(P)-binding Rossmann-fold domains"/>
    <property type="match status" value="1"/>
</dbReference>
<evidence type="ECO:0000256" key="3">
    <source>
        <dbReference type="ARBA" id="ARBA00023002"/>
    </source>
</evidence>
<dbReference type="EMBL" id="JAPDRK010000007">
    <property type="protein sequence ID" value="KAJ9610654.1"/>
    <property type="molecule type" value="Genomic_DNA"/>
</dbReference>
<dbReference type="GO" id="GO:0048038">
    <property type="term" value="F:quinone binding"/>
    <property type="evidence" value="ECO:0007669"/>
    <property type="project" value="TreeGrafter"/>
</dbReference>
<dbReference type="NCBIfam" id="NF005559">
    <property type="entry name" value="PRK07231.1"/>
    <property type="match status" value="1"/>
</dbReference>
<gene>
    <name evidence="4" type="ORF">H2200_005431</name>
</gene>
<dbReference type="PRINTS" id="PR00080">
    <property type="entry name" value="SDRFAMILY"/>
</dbReference>
<dbReference type="GO" id="GO:0006633">
    <property type="term" value="P:fatty acid biosynthetic process"/>
    <property type="evidence" value="ECO:0007669"/>
    <property type="project" value="TreeGrafter"/>
</dbReference>
<dbReference type="Pfam" id="PF13561">
    <property type="entry name" value="adh_short_C2"/>
    <property type="match status" value="1"/>
</dbReference>
<dbReference type="InterPro" id="IPR002347">
    <property type="entry name" value="SDR_fam"/>
</dbReference>
<comment type="caution">
    <text evidence="4">The sequence shown here is derived from an EMBL/GenBank/DDBJ whole genome shotgun (WGS) entry which is preliminary data.</text>
</comment>
<dbReference type="PROSITE" id="PS00061">
    <property type="entry name" value="ADH_SHORT"/>
    <property type="match status" value="1"/>
</dbReference>
<proteinExistence type="inferred from homology"/>
<reference evidence="4" key="1">
    <citation type="submission" date="2022-10" db="EMBL/GenBank/DDBJ databases">
        <title>Culturing micro-colonial fungi from biological soil crusts in the Mojave desert and describing Neophaeococcomyces mojavensis, and introducing the new genera and species Taxawa tesnikishii.</title>
        <authorList>
            <person name="Kurbessoian T."/>
            <person name="Stajich J.E."/>
        </authorList>
    </citation>
    <scope>NUCLEOTIDE SEQUENCE</scope>
    <source>
        <strain evidence="4">TK_41</strain>
    </source>
</reference>
<keyword evidence="3" id="KW-0560">Oxidoreductase</keyword>
<keyword evidence="2" id="KW-0521">NADP</keyword>
<organism evidence="4 5">
    <name type="scientific">Cladophialophora chaetospira</name>
    <dbReference type="NCBI Taxonomy" id="386627"/>
    <lineage>
        <taxon>Eukaryota</taxon>
        <taxon>Fungi</taxon>
        <taxon>Dikarya</taxon>
        <taxon>Ascomycota</taxon>
        <taxon>Pezizomycotina</taxon>
        <taxon>Eurotiomycetes</taxon>
        <taxon>Chaetothyriomycetidae</taxon>
        <taxon>Chaetothyriales</taxon>
        <taxon>Herpotrichiellaceae</taxon>
        <taxon>Cladophialophora</taxon>
    </lineage>
</organism>
<dbReference type="PANTHER" id="PTHR42760">
    <property type="entry name" value="SHORT-CHAIN DEHYDROGENASES/REDUCTASES FAMILY MEMBER"/>
    <property type="match status" value="1"/>
</dbReference>
<sequence>MASFTGKTVVITGAGSGIGRATAVRLAKAGAILALSDISTDNLSDTLRLCDEVSSTLQNEHLIQRVDVRSTEEVGKFVQNVVSKYVTINHVFNCAGINPTKMDIEQVSDEYWHKMIDTNIKGVFSMMRACVPHMKNGSSFVNVSSVCGLNPYAGIGVYCATKYAVIGLSKSMALELGPRGIRVNVICPGAISTPTNNSVRQGPAKMQAAAESVALGRMGTPEECADVVAFLFSDEARYMNGSVLEIDGGMGMP</sequence>
<keyword evidence="5" id="KW-1185">Reference proteome</keyword>
<dbReference type="AlphaFoldDB" id="A0AA38XCM8"/>
<dbReference type="Gene3D" id="3.40.50.720">
    <property type="entry name" value="NAD(P)-binding Rossmann-like Domain"/>
    <property type="match status" value="1"/>
</dbReference>
<dbReference type="GO" id="GO:0016616">
    <property type="term" value="F:oxidoreductase activity, acting on the CH-OH group of donors, NAD or NADP as acceptor"/>
    <property type="evidence" value="ECO:0007669"/>
    <property type="project" value="TreeGrafter"/>
</dbReference>
<evidence type="ECO:0000313" key="4">
    <source>
        <dbReference type="EMBL" id="KAJ9610654.1"/>
    </source>
</evidence>
<evidence type="ECO:0000256" key="1">
    <source>
        <dbReference type="ARBA" id="ARBA00006484"/>
    </source>
</evidence>
<evidence type="ECO:0008006" key="6">
    <source>
        <dbReference type="Google" id="ProtNLM"/>
    </source>
</evidence>
<evidence type="ECO:0000256" key="2">
    <source>
        <dbReference type="ARBA" id="ARBA00022857"/>
    </source>
</evidence>
<dbReference type="CDD" id="cd05233">
    <property type="entry name" value="SDR_c"/>
    <property type="match status" value="1"/>
</dbReference>
<protein>
    <recommendedName>
        <fullName evidence="6">3-oxoacyl-[acyl-carrier-protein] reductase FabG</fullName>
    </recommendedName>
</protein>
<dbReference type="PRINTS" id="PR00081">
    <property type="entry name" value="GDHRDH"/>
</dbReference>
<dbReference type="Proteomes" id="UP001172673">
    <property type="component" value="Unassembled WGS sequence"/>
</dbReference>
<dbReference type="FunFam" id="3.40.50.720:FF:000084">
    <property type="entry name" value="Short-chain dehydrogenase reductase"/>
    <property type="match status" value="1"/>
</dbReference>
<name>A0AA38XCM8_9EURO</name>
<dbReference type="InterPro" id="IPR020904">
    <property type="entry name" value="Sc_DH/Rdtase_CS"/>
</dbReference>
<accession>A0AA38XCM8</accession>
<dbReference type="PANTHER" id="PTHR42760:SF83">
    <property type="entry name" value="(3R)-3-HYDROXYACYL-COA DEHYDROGENASE"/>
    <property type="match status" value="1"/>
</dbReference>
<comment type="similarity">
    <text evidence="1">Belongs to the short-chain dehydrogenases/reductases (SDR) family.</text>
</comment>
<evidence type="ECO:0000313" key="5">
    <source>
        <dbReference type="Proteomes" id="UP001172673"/>
    </source>
</evidence>
<dbReference type="InterPro" id="IPR036291">
    <property type="entry name" value="NAD(P)-bd_dom_sf"/>
</dbReference>